<keyword evidence="2" id="KW-1185">Reference proteome</keyword>
<evidence type="ECO:0000313" key="2">
    <source>
        <dbReference type="Proteomes" id="UP000623467"/>
    </source>
</evidence>
<name>A0A8H6XXL1_9AGAR</name>
<dbReference type="OrthoDB" id="3248197at2759"/>
<proteinExistence type="predicted"/>
<gene>
    <name evidence="1" type="ORF">MSAN_01778200</name>
</gene>
<organism evidence="1 2">
    <name type="scientific">Mycena sanguinolenta</name>
    <dbReference type="NCBI Taxonomy" id="230812"/>
    <lineage>
        <taxon>Eukaryota</taxon>
        <taxon>Fungi</taxon>
        <taxon>Dikarya</taxon>
        <taxon>Basidiomycota</taxon>
        <taxon>Agaricomycotina</taxon>
        <taxon>Agaricomycetes</taxon>
        <taxon>Agaricomycetidae</taxon>
        <taxon>Agaricales</taxon>
        <taxon>Marasmiineae</taxon>
        <taxon>Mycenaceae</taxon>
        <taxon>Mycena</taxon>
    </lineage>
</organism>
<comment type="caution">
    <text evidence="1">The sequence shown here is derived from an EMBL/GenBank/DDBJ whole genome shotgun (WGS) entry which is preliminary data.</text>
</comment>
<evidence type="ECO:0000313" key="1">
    <source>
        <dbReference type="EMBL" id="KAF7348246.1"/>
    </source>
</evidence>
<dbReference type="Proteomes" id="UP000623467">
    <property type="component" value="Unassembled WGS sequence"/>
</dbReference>
<dbReference type="AlphaFoldDB" id="A0A8H6XXL1"/>
<reference evidence="1" key="1">
    <citation type="submission" date="2020-05" db="EMBL/GenBank/DDBJ databases">
        <title>Mycena genomes resolve the evolution of fungal bioluminescence.</title>
        <authorList>
            <person name="Tsai I.J."/>
        </authorList>
    </citation>
    <scope>NUCLEOTIDE SEQUENCE</scope>
    <source>
        <strain evidence="1">160909Yilan</strain>
    </source>
</reference>
<accession>A0A8H6XXL1</accession>
<sequence length="128" mass="14455">MEIALGQLKEQRALLQLPIDAHLALISSMRRIPQDVLLEIFLACLPTEHNALIDFDEALLVLGRIRHWRQLAYSTLMLWNSIHIPALNYSLTPPGILLRFKSIAKSWLERSALCPLSVQSSSCDSNIP</sequence>
<dbReference type="EMBL" id="JACAZH010000017">
    <property type="protein sequence ID" value="KAF7348246.1"/>
    <property type="molecule type" value="Genomic_DNA"/>
</dbReference>
<protein>
    <submittedName>
        <fullName evidence="1">F-box domain-containing protein</fullName>
    </submittedName>
</protein>